<dbReference type="SUPFAM" id="SSF50494">
    <property type="entry name" value="Trypsin-like serine proteases"/>
    <property type="match status" value="1"/>
</dbReference>
<feature type="domain" description="Peptidase S1" evidence="3">
    <location>
        <begin position="17"/>
        <end position="252"/>
    </location>
</feature>
<dbReference type="InterPro" id="IPR009003">
    <property type="entry name" value="Peptidase_S1_PA"/>
</dbReference>
<organism evidence="4 5">
    <name type="scientific">Aedes albopictus</name>
    <name type="common">Asian tiger mosquito</name>
    <name type="synonym">Stegomyia albopicta</name>
    <dbReference type="NCBI Taxonomy" id="7160"/>
    <lineage>
        <taxon>Eukaryota</taxon>
        <taxon>Metazoa</taxon>
        <taxon>Ecdysozoa</taxon>
        <taxon>Arthropoda</taxon>
        <taxon>Hexapoda</taxon>
        <taxon>Insecta</taxon>
        <taxon>Pterygota</taxon>
        <taxon>Neoptera</taxon>
        <taxon>Endopterygota</taxon>
        <taxon>Diptera</taxon>
        <taxon>Nematocera</taxon>
        <taxon>Culicoidea</taxon>
        <taxon>Culicidae</taxon>
        <taxon>Culicinae</taxon>
        <taxon>Aedini</taxon>
        <taxon>Aedes</taxon>
        <taxon>Stegomyia</taxon>
    </lineage>
</organism>
<keyword evidence="5" id="KW-1185">Reference proteome</keyword>
<accession>A0ABM1XLU5</accession>
<reference evidence="4" key="2">
    <citation type="submission" date="2025-05" db="UniProtKB">
        <authorList>
            <consortium name="EnsemblMetazoa"/>
        </authorList>
    </citation>
    <scope>IDENTIFICATION</scope>
    <source>
        <strain evidence="4">Foshan</strain>
    </source>
</reference>
<dbReference type="InterPro" id="IPR051333">
    <property type="entry name" value="CLIP_Serine_Protease"/>
</dbReference>
<feature type="chain" id="PRO_5045510642" description="Peptidase S1 domain-containing protein" evidence="2">
    <location>
        <begin position="23"/>
        <end position="265"/>
    </location>
</feature>
<dbReference type="RefSeq" id="XP_019531205.3">
    <property type="nucleotide sequence ID" value="XM_019675660.3"/>
</dbReference>
<dbReference type="SMART" id="SM00020">
    <property type="entry name" value="Tryp_SPc"/>
    <property type="match status" value="1"/>
</dbReference>
<proteinExistence type="inferred from homology"/>
<evidence type="ECO:0000259" key="3">
    <source>
        <dbReference type="PROSITE" id="PS50240"/>
    </source>
</evidence>
<dbReference type="PROSITE" id="PS50240">
    <property type="entry name" value="TRYPSIN_DOM"/>
    <property type="match status" value="1"/>
</dbReference>
<comment type="similarity">
    <text evidence="1">Belongs to the peptidase S1 family. CLIP subfamily.</text>
</comment>
<dbReference type="InterPro" id="IPR001254">
    <property type="entry name" value="Trypsin_dom"/>
</dbReference>
<evidence type="ECO:0000313" key="5">
    <source>
        <dbReference type="Proteomes" id="UP000069940"/>
    </source>
</evidence>
<protein>
    <recommendedName>
        <fullName evidence="3">Peptidase S1 domain-containing protein</fullName>
    </recommendedName>
</protein>
<dbReference type="PANTHER" id="PTHR24260">
    <property type="match status" value="1"/>
</dbReference>
<keyword evidence="2" id="KW-0732">Signal</keyword>
<dbReference type="Proteomes" id="UP000069940">
    <property type="component" value="Unassembled WGS sequence"/>
</dbReference>
<dbReference type="InterPro" id="IPR043504">
    <property type="entry name" value="Peptidase_S1_PA_chymotrypsin"/>
</dbReference>
<name>A0ABM1XLU5_AEDAL</name>
<dbReference type="PANTHER" id="PTHR24260:SF147">
    <property type="entry name" value="EG:BACR7A4.3 PROTEIN-RELATED"/>
    <property type="match status" value="1"/>
</dbReference>
<feature type="signal peptide" evidence="2">
    <location>
        <begin position="1"/>
        <end position="22"/>
    </location>
</feature>
<dbReference type="Gene3D" id="2.40.10.10">
    <property type="entry name" value="Trypsin-like serine proteases"/>
    <property type="match status" value="1"/>
</dbReference>
<evidence type="ECO:0000256" key="1">
    <source>
        <dbReference type="ARBA" id="ARBA00024195"/>
    </source>
</evidence>
<evidence type="ECO:0000313" key="4">
    <source>
        <dbReference type="EnsemblMetazoa" id="AALFPA23_000829.P632"/>
    </source>
</evidence>
<dbReference type="GeneID" id="109402918"/>
<sequence>MAVCIWSFVFVWISLMIRLGKGQSFEPYETSHVALIGWTQRSGAIKFDCAGSYLGKNIILTGARCLERDGALADVVRLGTAMGSPMDFHVHNVTVHYRYQAEYYYHNMAIIILKEDPQAVSSRFKPACIYSHAPPIPEGRVHLMGRDAEGSYLKTELDLVDSDKCHEYYSPTKKLKYGALLVCCMCARNAEIAKCASELGSPMQIILEKNGKRVPFLVGQKTIGRSCGTKVPGIYTRLSSDGHLPWIVTIARMDFYNHDACMEKY</sequence>
<dbReference type="Pfam" id="PF00089">
    <property type="entry name" value="Trypsin"/>
    <property type="match status" value="1"/>
</dbReference>
<dbReference type="EnsemblMetazoa" id="AALFPA23_000829.R632">
    <property type="protein sequence ID" value="AALFPA23_000829.P632"/>
    <property type="gene ID" value="AALFPA23_000829"/>
</dbReference>
<evidence type="ECO:0000256" key="2">
    <source>
        <dbReference type="SAM" id="SignalP"/>
    </source>
</evidence>
<reference evidence="5" key="1">
    <citation type="journal article" date="2015" name="Proc. Natl. Acad. Sci. U.S.A.">
        <title>Genome sequence of the Asian Tiger mosquito, Aedes albopictus, reveals insights into its biology, genetics, and evolution.</title>
        <authorList>
            <person name="Chen X.G."/>
            <person name="Jiang X."/>
            <person name="Gu J."/>
            <person name="Xu M."/>
            <person name="Wu Y."/>
            <person name="Deng Y."/>
            <person name="Zhang C."/>
            <person name="Bonizzoni M."/>
            <person name="Dermauw W."/>
            <person name="Vontas J."/>
            <person name="Armbruster P."/>
            <person name="Huang X."/>
            <person name="Yang Y."/>
            <person name="Zhang H."/>
            <person name="He W."/>
            <person name="Peng H."/>
            <person name="Liu Y."/>
            <person name="Wu K."/>
            <person name="Chen J."/>
            <person name="Lirakis M."/>
            <person name="Topalis P."/>
            <person name="Van Leeuwen T."/>
            <person name="Hall A.B."/>
            <person name="Jiang X."/>
            <person name="Thorpe C."/>
            <person name="Mueller R.L."/>
            <person name="Sun C."/>
            <person name="Waterhouse R.M."/>
            <person name="Yan G."/>
            <person name="Tu Z.J."/>
            <person name="Fang X."/>
            <person name="James A.A."/>
        </authorList>
    </citation>
    <scope>NUCLEOTIDE SEQUENCE [LARGE SCALE GENOMIC DNA]</scope>
    <source>
        <strain evidence="5">Foshan</strain>
    </source>
</reference>